<name>A0A4S2H9K3_9PROT</name>
<accession>A0A4S2H9K3</accession>
<keyword evidence="1" id="KW-0812">Transmembrane</keyword>
<gene>
    <name evidence="2" type="ORF">E5162_12995</name>
</gene>
<evidence type="ECO:0000313" key="2">
    <source>
        <dbReference type="EMBL" id="TGY92544.1"/>
    </source>
</evidence>
<comment type="caution">
    <text evidence="2">The sequence shown here is derived from an EMBL/GenBank/DDBJ whole genome shotgun (WGS) entry which is preliminary data.</text>
</comment>
<evidence type="ECO:0000256" key="1">
    <source>
        <dbReference type="SAM" id="Phobius"/>
    </source>
</evidence>
<dbReference type="EMBL" id="SRXV01000003">
    <property type="protein sequence ID" value="TGY92544.1"/>
    <property type="molecule type" value="Genomic_DNA"/>
</dbReference>
<feature type="transmembrane region" description="Helical" evidence="1">
    <location>
        <begin position="38"/>
        <end position="56"/>
    </location>
</feature>
<feature type="transmembrane region" description="Helical" evidence="1">
    <location>
        <begin position="12"/>
        <end position="32"/>
    </location>
</feature>
<proteinExistence type="predicted"/>
<evidence type="ECO:0000313" key="3">
    <source>
        <dbReference type="Proteomes" id="UP000305451"/>
    </source>
</evidence>
<dbReference type="RefSeq" id="WP_158291306.1">
    <property type="nucleotide sequence ID" value="NZ_BMEI01000003.1"/>
</dbReference>
<keyword evidence="3" id="KW-1185">Reference proteome</keyword>
<organism evidence="2 3">
    <name type="scientific">Marinicauda pacifica</name>
    <dbReference type="NCBI Taxonomy" id="1133559"/>
    <lineage>
        <taxon>Bacteria</taxon>
        <taxon>Pseudomonadati</taxon>
        <taxon>Pseudomonadota</taxon>
        <taxon>Alphaproteobacteria</taxon>
        <taxon>Maricaulales</taxon>
        <taxon>Maricaulaceae</taxon>
        <taxon>Marinicauda</taxon>
    </lineage>
</organism>
<dbReference type="AlphaFoldDB" id="A0A4S2H9K3"/>
<keyword evidence="1" id="KW-1133">Transmembrane helix</keyword>
<protein>
    <submittedName>
        <fullName evidence="2">Uncharacterized protein</fullName>
    </submittedName>
</protein>
<sequence length="67" mass="7214">MKQNKSTLPPPRVFVMLIGIAVLLGALFSILMGSWLSGAAVGVAFAVAFAGVLFLARRGEKKVRKRR</sequence>
<dbReference type="OrthoDB" id="9953458at2"/>
<dbReference type="Proteomes" id="UP000305451">
    <property type="component" value="Unassembled WGS sequence"/>
</dbReference>
<reference evidence="2 3" key="1">
    <citation type="journal article" date="2013" name="Int. J. Syst. Evol. Microbiol.">
        <title>Marinicauda pacifica gen. nov., sp. nov., a prosthecate alphaproteobacterium of the family Hyphomonadaceae isolated from deep seawater.</title>
        <authorList>
            <person name="Zhang X.Y."/>
            <person name="Li G.W."/>
            <person name="Wang C.S."/>
            <person name="Zhang Y.J."/>
            <person name="Xu X.W."/>
            <person name="Li H."/>
            <person name="Liu A."/>
            <person name="Liu C."/>
            <person name="Xie B.B."/>
            <person name="Qin Q.L."/>
            <person name="Xu Z."/>
            <person name="Chen X.L."/>
            <person name="Zhou B.C."/>
            <person name="Zhang Y.Z."/>
        </authorList>
    </citation>
    <scope>NUCLEOTIDE SEQUENCE [LARGE SCALE GENOMIC DNA]</scope>
    <source>
        <strain evidence="2 3">P-1 km-3</strain>
    </source>
</reference>
<keyword evidence="1" id="KW-0472">Membrane</keyword>